<reference evidence="4 5" key="1">
    <citation type="submission" date="2019-08" db="EMBL/GenBank/DDBJ databases">
        <title>Bradymonadales sp. TMQ2.</title>
        <authorList>
            <person name="Liang Q."/>
        </authorList>
    </citation>
    <scope>NUCLEOTIDE SEQUENCE [LARGE SCALE GENOMIC DNA]</scope>
    <source>
        <strain evidence="4 5">TMQ2</strain>
    </source>
</reference>
<feature type="signal peptide" evidence="3">
    <location>
        <begin position="1"/>
        <end position="31"/>
    </location>
</feature>
<keyword evidence="2" id="KW-1133">Transmembrane helix</keyword>
<sequence>MMTMLMRGGTVAAKAMWSAGLMLLAAGCGSAEEPAAEARQQTLGESTPAYYWSGEGSEAMPDYAERAMAHVWNLARRQPEAAGITGPLPELPAVVDPYFVEMARWQGEHVLESSCACDPEDEEERGRSCCELGMVDGELSCVSEVVACDAGAGTTSPQERWSTFTLAGGVPTDELGVVSESAEPSPAAELETVALGVVNANPQMLSGTHQVMGTAVVRRGLQNYVGWVGGQSARALPVIPDGVHLVFGEGADSAFGNTPEGQVSFSMLYVEPNGPPTQATVVFEEGCEAMDAPSAADWANRSEENPFVGGQARLDVALEPGCHRYVFAAVDAFGVGHTYPSYGSLGAEIGANGQVLANSEACPVWSAERPLMTCLPSAQNCSEGDERVCYSGREATRQGDACQAGVERCVGGWWSGECDGESTPDATERCTDLGSGSPDPGDGESPRGDEGESGDEGCGCSSAGAGGNFGALVVLGVGVLLARVRRRVRAA</sequence>
<keyword evidence="3" id="KW-0732">Signal</keyword>
<evidence type="ECO:0000256" key="3">
    <source>
        <dbReference type="SAM" id="SignalP"/>
    </source>
</evidence>
<protein>
    <submittedName>
        <fullName evidence="4">Uncharacterized protein</fullName>
    </submittedName>
</protein>
<feature type="transmembrane region" description="Helical" evidence="2">
    <location>
        <begin position="463"/>
        <end position="482"/>
    </location>
</feature>
<dbReference type="AlphaFoldDB" id="A0A5C6XNP5"/>
<gene>
    <name evidence="4" type="ORF">FRC96_04930</name>
</gene>
<evidence type="ECO:0000313" key="5">
    <source>
        <dbReference type="Proteomes" id="UP000321046"/>
    </source>
</evidence>
<dbReference type="EMBL" id="VOSL01000023">
    <property type="protein sequence ID" value="TXD40786.1"/>
    <property type="molecule type" value="Genomic_DNA"/>
</dbReference>
<feature type="region of interest" description="Disordered" evidence="1">
    <location>
        <begin position="419"/>
        <end position="457"/>
    </location>
</feature>
<keyword evidence="2" id="KW-0472">Membrane</keyword>
<dbReference type="NCBIfam" id="TIGR03901">
    <property type="entry name" value="MYXO-CTERM"/>
    <property type="match status" value="1"/>
</dbReference>
<organism evidence="4 5">
    <name type="scientific">Lujinxingia vulgaris</name>
    <dbReference type="NCBI Taxonomy" id="2600176"/>
    <lineage>
        <taxon>Bacteria</taxon>
        <taxon>Deltaproteobacteria</taxon>
        <taxon>Bradymonadales</taxon>
        <taxon>Lujinxingiaceae</taxon>
        <taxon>Lujinxingia</taxon>
    </lineage>
</organism>
<dbReference type="InterPro" id="IPR024038">
    <property type="entry name" value="MYXO-CTERM"/>
</dbReference>
<proteinExistence type="predicted"/>
<name>A0A5C6XNP5_9DELT</name>
<comment type="caution">
    <text evidence="4">The sequence shown here is derived from an EMBL/GenBank/DDBJ whole genome shotgun (WGS) entry which is preliminary data.</text>
</comment>
<evidence type="ECO:0000313" key="4">
    <source>
        <dbReference type="EMBL" id="TXD40786.1"/>
    </source>
</evidence>
<evidence type="ECO:0000256" key="2">
    <source>
        <dbReference type="SAM" id="Phobius"/>
    </source>
</evidence>
<dbReference type="Proteomes" id="UP000321046">
    <property type="component" value="Unassembled WGS sequence"/>
</dbReference>
<feature type="chain" id="PRO_5022866053" evidence="3">
    <location>
        <begin position="32"/>
        <end position="491"/>
    </location>
</feature>
<keyword evidence="2" id="KW-0812">Transmembrane</keyword>
<accession>A0A5C6XNP5</accession>
<dbReference type="PROSITE" id="PS51257">
    <property type="entry name" value="PROKAR_LIPOPROTEIN"/>
    <property type="match status" value="1"/>
</dbReference>
<evidence type="ECO:0000256" key="1">
    <source>
        <dbReference type="SAM" id="MobiDB-lite"/>
    </source>
</evidence>